<sequence>MHCLWHLLNYQCESCLIIEVGKLILIVQCTLVTPVHIACNRKPETSQQKSFFNV</sequence>
<evidence type="ECO:0000313" key="1">
    <source>
        <dbReference type="EMBL" id="JAH96535.1"/>
    </source>
</evidence>
<protein>
    <submittedName>
        <fullName evidence="1">Uncharacterized protein</fullName>
    </submittedName>
</protein>
<reference evidence="1" key="2">
    <citation type="journal article" date="2015" name="Fish Shellfish Immunol.">
        <title>Early steps in the European eel (Anguilla anguilla)-Vibrio vulnificus interaction in the gills: Role of the RtxA13 toxin.</title>
        <authorList>
            <person name="Callol A."/>
            <person name="Pajuelo D."/>
            <person name="Ebbesson L."/>
            <person name="Teles M."/>
            <person name="MacKenzie S."/>
            <person name="Amaro C."/>
        </authorList>
    </citation>
    <scope>NUCLEOTIDE SEQUENCE</scope>
</reference>
<dbReference type="EMBL" id="GBXM01012042">
    <property type="protein sequence ID" value="JAH96535.1"/>
    <property type="molecule type" value="Transcribed_RNA"/>
</dbReference>
<name>A0A0E9X3S2_ANGAN</name>
<dbReference type="AlphaFoldDB" id="A0A0E9X3S2"/>
<proteinExistence type="predicted"/>
<organism evidence="1">
    <name type="scientific">Anguilla anguilla</name>
    <name type="common">European freshwater eel</name>
    <name type="synonym">Muraena anguilla</name>
    <dbReference type="NCBI Taxonomy" id="7936"/>
    <lineage>
        <taxon>Eukaryota</taxon>
        <taxon>Metazoa</taxon>
        <taxon>Chordata</taxon>
        <taxon>Craniata</taxon>
        <taxon>Vertebrata</taxon>
        <taxon>Euteleostomi</taxon>
        <taxon>Actinopterygii</taxon>
        <taxon>Neopterygii</taxon>
        <taxon>Teleostei</taxon>
        <taxon>Anguilliformes</taxon>
        <taxon>Anguillidae</taxon>
        <taxon>Anguilla</taxon>
    </lineage>
</organism>
<accession>A0A0E9X3S2</accession>
<reference evidence="1" key="1">
    <citation type="submission" date="2014-11" db="EMBL/GenBank/DDBJ databases">
        <authorList>
            <person name="Amaro Gonzalez C."/>
        </authorList>
    </citation>
    <scope>NUCLEOTIDE SEQUENCE</scope>
</reference>